<name>A0A167VW30_9EURO</name>
<sequence length="64" mass="6800">MDHGSWIAIIIGHIYACCSEDDDEYDYDDSTVPMITATATNAVAAPMTSGDGDEMKILPSDMGA</sequence>
<accession>A0A167VW30</accession>
<evidence type="ECO:0000313" key="2">
    <source>
        <dbReference type="Proteomes" id="UP000242877"/>
    </source>
</evidence>
<dbReference type="AlphaFoldDB" id="A0A167VW30"/>
<comment type="caution">
    <text evidence="1">The sequence shown here is derived from an EMBL/GenBank/DDBJ whole genome shotgun (WGS) entry which is preliminary data.</text>
</comment>
<keyword evidence="2" id="KW-1185">Reference proteome</keyword>
<organism evidence="1 2">
    <name type="scientific">Ascosphaera apis ARSEF 7405</name>
    <dbReference type="NCBI Taxonomy" id="392613"/>
    <lineage>
        <taxon>Eukaryota</taxon>
        <taxon>Fungi</taxon>
        <taxon>Dikarya</taxon>
        <taxon>Ascomycota</taxon>
        <taxon>Pezizomycotina</taxon>
        <taxon>Eurotiomycetes</taxon>
        <taxon>Eurotiomycetidae</taxon>
        <taxon>Onygenales</taxon>
        <taxon>Ascosphaeraceae</taxon>
        <taxon>Ascosphaera</taxon>
    </lineage>
</organism>
<proteinExistence type="predicted"/>
<dbReference type="VEuPathDB" id="FungiDB:AAP_05145"/>
<dbReference type="Proteomes" id="UP000242877">
    <property type="component" value="Unassembled WGS sequence"/>
</dbReference>
<dbReference type="EMBL" id="AZGZ01000028">
    <property type="protein sequence ID" value="KZZ88085.1"/>
    <property type="molecule type" value="Genomic_DNA"/>
</dbReference>
<evidence type="ECO:0000313" key="1">
    <source>
        <dbReference type="EMBL" id="KZZ88085.1"/>
    </source>
</evidence>
<protein>
    <submittedName>
        <fullName evidence="1">Uncharacterized protein</fullName>
    </submittedName>
</protein>
<gene>
    <name evidence="1" type="ORF">AAP_05145</name>
</gene>
<reference evidence="1 2" key="1">
    <citation type="journal article" date="2016" name="Genome Biol. Evol.">
        <title>Divergent and convergent evolution of fungal pathogenicity.</title>
        <authorList>
            <person name="Shang Y."/>
            <person name="Xiao G."/>
            <person name="Zheng P."/>
            <person name="Cen K."/>
            <person name="Zhan S."/>
            <person name="Wang C."/>
        </authorList>
    </citation>
    <scope>NUCLEOTIDE SEQUENCE [LARGE SCALE GENOMIC DNA]</scope>
    <source>
        <strain evidence="1 2">ARSEF 7405</strain>
    </source>
</reference>